<name>A0A1Q9ELA7_SYMMI</name>
<reference evidence="2 3" key="1">
    <citation type="submission" date="2016-02" db="EMBL/GenBank/DDBJ databases">
        <title>Genome analysis of coral dinoflagellate symbionts highlights evolutionary adaptations to a symbiotic lifestyle.</title>
        <authorList>
            <person name="Aranda M."/>
            <person name="Li Y."/>
            <person name="Liew Y.J."/>
            <person name="Baumgarten S."/>
            <person name="Simakov O."/>
            <person name="Wilson M."/>
            <person name="Piel J."/>
            <person name="Ashoor H."/>
            <person name="Bougouffa S."/>
            <person name="Bajic V.B."/>
            <person name="Ryu T."/>
            <person name="Ravasi T."/>
            <person name="Bayer T."/>
            <person name="Micklem G."/>
            <person name="Kim H."/>
            <person name="Bhak J."/>
            <person name="Lajeunesse T.C."/>
            <person name="Voolstra C.R."/>
        </authorList>
    </citation>
    <scope>NUCLEOTIDE SEQUENCE [LARGE SCALE GENOMIC DNA]</scope>
    <source>
        <strain evidence="2 3">CCMP2467</strain>
    </source>
</reference>
<evidence type="ECO:0000256" key="1">
    <source>
        <dbReference type="SAM" id="Phobius"/>
    </source>
</evidence>
<dbReference type="Proteomes" id="UP000186817">
    <property type="component" value="Unassembled WGS sequence"/>
</dbReference>
<dbReference type="AlphaFoldDB" id="A0A1Q9ELA7"/>
<proteinExistence type="predicted"/>
<keyword evidence="1" id="KW-1133">Transmembrane helix</keyword>
<evidence type="ECO:0000313" key="3">
    <source>
        <dbReference type="Proteomes" id="UP000186817"/>
    </source>
</evidence>
<accession>A0A1Q9ELA7</accession>
<feature type="transmembrane region" description="Helical" evidence="1">
    <location>
        <begin position="34"/>
        <end position="67"/>
    </location>
</feature>
<sequence length="413" mass="43840">MNSEDRAEASAPIDVACTGDAGGGGLTIVAMRKVVMLMMMVVVLLLMVMMMVLVILMVVMVVLMVMVMMVRMMLLSKAGAGAAAVAAGGVCGHGDGDCAEVVNRQVSDAGASAAGGVAVLRELGESLNEKVTVGSLITDRTAQHFFRWANLSMHGVPTAAAGLLAPLQRHEAGSGRRGARVGDLTYLAVVWWAGVVISLIFYGFSVPLTHLLDASNQYNDIGFFKENEMPINGISSTRLLADGWLNSWVRLLAGLDKLTKTAPLAIIAIFATLSVVLDVVVGDTLNVNEYILHLVSRFSGGMHLFVHALAGKTLTLNIMANDAIDSVTEDTPHLVSRLHSGMQLFVNALAGKTIIPDVVANDSIHQVKPNTLRFVSRLHGGAQLFAHTCAGKTIAMDVVVKESSYCIKGFRDS</sequence>
<keyword evidence="1" id="KW-0472">Membrane</keyword>
<keyword evidence="1" id="KW-0812">Transmembrane</keyword>
<dbReference type="EMBL" id="LSRX01000122">
    <property type="protein sequence ID" value="OLQ08195.1"/>
    <property type="molecule type" value="Genomic_DNA"/>
</dbReference>
<comment type="caution">
    <text evidence="2">The sequence shown here is derived from an EMBL/GenBank/DDBJ whole genome shotgun (WGS) entry which is preliminary data.</text>
</comment>
<protein>
    <submittedName>
        <fullName evidence="2">Polyubiquitin</fullName>
    </submittedName>
</protein>
<keyword evidence="3" id="KW-1185">Reference proteome</keyword>
<gene>
    <name evidence="2" type="primary">TU20</name>
    <name evidence="2" type="ORF">AK812_SmicGene8328</name>
</gene>
<feature type="transmembrane region" description="Helical" evidence="1">
    <location>
        <begin position="262"/>
        <end position="281"/>
    </location>
</feature>
<evidence type="ECO:0000313" key="2">
    <source>
        <dbReference type="EMBL" id="OLQ08195.1"/>
    </source>
</evidence>
<feature type="transmembrane region" description="Helical" evidence="1">
    <location>
        <begin position="184"/>
        <end position="204"/>
    </location>
</feature>
<organism evidence="2 3">
    <name type="scientific">Symbiodinium microadriaticum</name>
    <name type="common">Dinoflagellate</name>
    <name type="synonym">Zooxanthella microadriatica</name>
    <dbReference type="NCBI Taxonomy" id="2951"/>
    <lineage>
        <taxon>Eukaryota</taxon>
        <taxon>Sar</taxon>
        <taxon>Alveolata</taxon>
        <taxon>Dinophyceae</taxon>
        <taxon>Suessiales</taxon>
        <taxon>Symbiodiniaceae</taxon>
        <taxon>Symbiodinium</taxon>
    </lineage>
</organism>